<evidence type="ECO:0000313" key="3">
    <source>
        <dbReference type="Proteomes" id="UP000801492"/>
    </source>
</evidence>
<dbReference type="EMBL" id="VTPC01090854">
    <property type="protein sequence ID" value="KAF2881112.1"/>
    <property type="molecule type" value="Genomic_DNA"/>
</dbReference>
<feature type="region of interest" description="Disordered" evidence="1">
    <location>
        <begin position="282"/>
        <end position="313"/>
    </location>
</feature>
<comment type="caution">
    <text evidence="2">The sequence shown here is derived from an EMBL/GenBank/DDBJ whole genome shotgun (WGS) entry which is preliminary data.</text>
</comment>
<protein>
    <submittedName>
        <fullName evidence="2">Uncharacterized protein</fullName>
    </submittedName>
</protein>
<reference evidence="2" key="1">
    <citation type="submission" date="2019-08" db="EMBL/GenBank/DDBJ databases">
        <title>The genome of the North American firefly Photinus pyralis.</title>
        <authorList>
            <consortium name="Photinus pyralis genome working group"/>
            <person name="Fallon T.R."/>
            <person name="Sander Lower S.E."/>
            <person name="Weng J.-K."/>
        </authorList>
    </citation>
    <scope>NUCLEOTIDE SEQUENCE</scope>
    <source>
        <strain evidence="2">TRF0915ILg1</strain>
        <tissue evidence="2">Whole body</tissue>
    </source>
</reference>
<dbReference type="AlphaFoldDB" id="A0A8K0FY71"/>
<proteinExistence type="predicted"/>
<gene>
    <name evidence="2" type="ORF">ILUMI_25060</name>
</gene>
<evidence type="ECO:0000256" key="1">
    <source>
        <dbReference type="SAM" id="MobiDB-lite"/>
    </source>
</evidence>
<accession>A0A8K0FY71</accession>
<dbReference type="Proteomes" id="UP000801492">
    <property type="component" value="Unassembled WGS sequence"/>
</dbReference>
<feature type="compositionally biased region" description="Basic residues" evidence="1">
    <location>
        <begin position="289"/>
        <end position="298"/>
    </location>
</feature>
<organism evidence="2 3">
    <name type="scientific">Ignelater luminosus</name>
    <name type="common">Cucubano</name>
    <name type="synonym">Pyrophorus luminosus</name>
    <dbReference type="NCBI Taxonomy" id="2038154"/>
    <lineage>
        <taxon>Eukaryota</taxon>
        <taxon>Metazoa</taxon>
        <taxon>Ecdysozoa</taxon>
        <taxon>Arthropoda</taxon>
        <taxon>Hexapoda</taxon>
        <taxon>Insecta</taxon>
        <taxon>Pterygota</taxon>
        <taxon>Neoptera</taxon>
        <taxon>Endopterygota</taxon>
        <taxon>Coleoptera</taxon>
        <taxon>Polyphaga</taxon>
        <taxon>Elateriformia</taxon>
        <taxon>Elateroidea</taxon>
        <taxon>Elateridae</taxon>
        <taxon>Agrypninae</taxon>
        <taxon>Pyrophorini</taxon>
        <taxon>Ignelater</taxon>
    </lineage>
</organism>
<dbReference type="OrthoDB" id="10033706at2759"/>
<name>A0A8K0FY71_IGNLU</name>
<keyword evidence="3" id="KW-1185">Reference proteome</keyword>
<evidence type="ECO:0000313" key="2">
    <source>
        <dbReference type="EMBL" id="KAF2881112.1"/>
    </source>
</evidence>
<sequence length="342" mass="40014">MRNSKCTFNVNLQTKYPFVKWRSTLSDVKCEKCRTEFSVAHGGASDIEKHLRSEKHKNSDMLPHRVPRCLIYLRRAIHQLRKTWKLLRRKEPGSITRCARTETEAIVVNVLAPTVMGELQDRLSECNHRSKKIFLVLVCFFLPYEGIQDLLEKLQENDCSGVDEEYMKTTAAEFYKISKEYLEQWALFCEELQIYEWANLTNISTWEKIQSVMDVLIERGFIRYNQDTEVFNEYSLTSNYITLQKKLIVYHENNLKFVCSSKLYFKKSPKLTIKISAIPKPSNTYKSKGGPRKGKYKKKTNDIPNNTEDISESEGKCTEKKNLHRIVVLGEELFIVVDAIRR</sequence>